<evidence type="ECO:0008006" key="10">
    <source>
        <dbReference type="Google" id="ProtNLM"/>
    </source>
</evidence>
<evidence type="ECO:0000313" key="8">
    <source>
        <dbReference type="EMBL" id="CAG9765702.1"/>
    </source>
</evidence>
<comment type="subcellular location">
    <subcellularLocation>
        <location evidence="1">Endoplasmic reticulum membrane</location>
        <topology evidence="1">Multi-pass membrane protein</topology>
    </subcellularLocation>
</comment>
<dbReference type="EMBL" id="OU892279">
    <property type="protein sequence ID" value="CAG9765702.1"/>
    <property type="molecule type" value="Genomic_DNA"/>
</dbReference>
<dbReference type="Proteomes" id="UP001152799">
    <property type="component" value="Chromosome 3"/>
</dbReference>
<feature type="coiled-coil region" evidence="6">
    <location>
        <begin position="145"/>
        <end position="177"/>
    </location>
</feature>
<keyword evidence="5 7" id="KW-0472">Membrane</keyword>
<evidence type="ECO:0000256" key="5">
    <source>
        <dbReference type="ARBA" id="ARBA00023136"/>
    </source>
</evidence>
<gene>
    <name evidence="8" type="ORF">CEUTPL_LOCUS6307</name>
</gene>
<dbReference type="PANTHER" id="PTHR31394">
    <property type="entry name" value="TRANSMEMBRANE PROTEIN 199"/>
    <property type="match status" value="1"/>
</dbReference>
<sequence length="274" mass="31803">MTNIGQIKNSQVLVEPSQRFRDYIQSIKVISDDIPIGIQNIIYKNKPKDKPVAKQPKLEYLVTEQDNKFIESLKLSNETEIFNKDYLKKKSSSSTGVRLLSLQDLHWLYAHIQTQNENLDEKIYLHELLEGSEIVLPKNEEIPRNEELEKRCQKLKAEQENRDYQNMTKNVDNFRKRLPEDTIGYQMKMMNTHLIAVFQFIVSVITGFAFGFIGIELLIGTLDFGFRLLLGIVCALIIALAELYFLAKKLNEDLEFETMAKKAQPIRGMDKKNQ</sequence>
<evidence type="ECO:0000313" key="9">
    <source>
        <dbReference type="Proteomes" id="UP001152799"/>
    </source>
</evidence>
<evidence type="ECO:0000256" key="7">
    <source>
        <dbReference type="SAM" id="Phobius"/>
    </source>
</evidence>
<protein>
    <recommendedName>
        <fullName evidence="10">Transmembrane protein 199</fullName>
    </recommendedName>
</protein>
<feature type="transmembrane region" description="Helical" evidence="7">
    <location>
        <begin position="194"/>
        <end position="219"/>
    </location>
</feature>
<organism evidence="8 9">
    <name type="scientific">Ceutorhynchus assimilis</name>
    <name type="common">cabbage seed weevil</name>
    <dbReference type="NCBI Taxonomy" id="467358"/>
    <lineage>
        <taxon>Eukaryota</taxon>
        <taxon>Metazoa</taxon>
        <taxon>Ecdysozoa</taxon>
        <taxon>Arthropoda</taxon>
        <taxon>Hexapoda</taxon>
        <taxon>Insecta</taxon>
        <taxon>Pterygota</taxon>
        <taxon>Neoptera</taxon>
        <taxon>Endopterygota</taxon>
        <taxon>Coleoptera</taxon>
        <taxon>Polyphaga</taxon>
        <taxon>Cucujiformia</taxon>
        <taxon>Curculionidae</taxon>
        <taxon>Ceutorhynchinae</taxon>
        <taxon>Ceutorhynchus</taxon>
    </lineage>
</organism>
<evidence type="ECO:0000256" key="3">
    <source>
        <dbReference type="ARBA" id="ARBA00022824"/>
    </source>
</evidence>
<dbReference type="PANTHER" id="PTHR31394:SF1">
    <property type="entry name" value="TRANSMEMBRANE PROTEIN 199"/>
    <property type="match status" value="1"/>
</dbReference>
<dbReference type="GO" id="GO:0070072">
    <property type="term" value="P:vacuolar proton-transporting V-type ATPase complex assembly"/>
    <property type="evidence" value="ECO:0007669"/>
    <property type="project" value="InterPro"/>
</dbReference>
<keyword evidence="2 7" id="KW-0812">Transmembrane</keyword>
<keyword evidence="4 7" id="KW-1133">Transmembrane helix</keyword>
<dbReference type="Pfam" id="PF11712">
    <property type="entry name" value="Vma12"/>
    <property type="match status" value="1"/>
</dbReference>
<feature type="transmembrane region" description="Helical" evidence="7">
    <location>
        <begin position="225"/>
        <end position="247"/>
    </location>
</feature>
<name>A0A9N9MN59_9CUCU</name>
<dbReference type="AlphaFoldDB" id="A0A9N9MN59"/>
<dbReference type="OrthoDB" id="19981at2759"/>
<accession>A0A9N9MN59</accession>
<dbReference type="InterPro" id="IPR021013">
    <property type="entry name" value="ATPase_Vma12"/>
</dbReference>
<evidence type="ECO:0000256" key="1">
    <source>
        <dbReference type="ARBA" id="ARBA00004477"/>
    </source>
</evidence>
<dbReference type="GO" id="GO:0005789">
    <property type="term" value="C:endoplasmic reticulum membrane"/>
    <property type="evidence" value="ECO:0007669"/>
    <property type="project" value="UniProtKB-SubCell"/>
</dbReference>
<proteinExistence type="predicted"/>
<evidence type="ECO:0000256" key="6">
    <source>
        <dbReference type="SAM" id="Coils"/>
    </source>
</evidence>
<keyword evidence="9" id="KW-1185">Reference proteome</keyword>
<reference evidence="8" key="1">
    <citation type="submission" date="2022-01" db="EMBL/GenBank/DDBJ databases">
        <authorList>
            <person name="King R."/>
        </authorList>
    </citation>
    <scope>NUCLEOTIDE SEQUENCE</scope>
</reference>
<keyword evidence="3" id="KW-0256">Endoplasmic reticulum</keyword>
<evidence type="ECO:0000256" key="4">
    <source>
        <dbReference type="ARBA" id="ARBA00022989"/>
    </source>
</evidence>
<keyword evidence="6" id="KW-0175">Coiled coil</keyword>
<evidence type="ECO:0000256" key="2">
    <source>
        <dbReference type="ARBA" id="ARBA00022692"/>
    </source>
</evidence>